<dbReference type="SUPFAM" id="SSF88723">
    <property type="entry name" value="PIN domain-like"/>
    <property type="match status" value="1"/>
</dbReference>
<keyword evidence="3" id="KW-1185">Reference proteome</keyword>
<dbReference type="SMR" id="H8I923"/>
<evidence type="ECO:0000313" key="3">
    <source>
        <dbReference type="Proteomes" id="UP000005233"/>
    </source>
</evidence>
<accession>H8I923</accession>
<organism evidence="2 3">
    <name type="scientific">Methanocella conradii (strain DSM 24694 / JCM 17849 / CGMCC 1.5162 / HZ254)</name>
    <dbReference type="NCBI Taxonomy" id="1041930"/>
    <lineage>
        <taxon>Archaea</taxon>
        <taxon>Methanobacteriati</taxon>
        <taxon>Methanobacteriota</taxon>
        <taxon>Stenosarchaea group</taxon>
        <taxon>Methanomicrobia</taxon>
        <taxon>Methanocellales</taxon>
        <taxon>Methanocellaceae</taxon>
        <taxon>Methanocella</taxon>
    </lineage>
</organism>
<dbReference type="GeneID" id="11970135"/>
<dbReference type="Proteomes" id="UP000005233">
    <property type="component" value="Chromosome"/>
</dbReference>
<dbReference type="Gene3D" id="3.40.50.1010">
    <property type="entry name" value="5'-nuclease"/>
    <property type="match status" value="1"/>
</dbReference>
<dbReference type="STRING" id="1041930.Mtc_0255"/>
<dbReference type="InterPro" id="IPR002716">
    <property type="entry name" value="PIN_dom"/>
</dbReference>
<dbReference type="KEGG" id="mez:Mtc_0255"/>
<dbReference type="EMBL" id="CP003243">
    <property type="protein sequence ID" value="AFC99026.1"/>
    <property type="molecule type" value="Genomic_DNA"/>
</dbReference>
<dbReference type="Pfam" id="PF01850">
    <property type="entry name" value="PIN"/>
    <property type="match status" value="1"/>
</dbReference>
<sequence>MPMIVKSRLRLYLNTDVILSLLVDEPGKGEAVARLLYQAAEGKYQLLVSEHTAYELLRLGVPMEYINRALRPLLLLNGSDFLVANSDIMRAAGRTMRQYEMPFMRALHVVFAQRNNSLVLTRDLDFMNEARSLVGVMSPEELL</sequence>
<dbReference type="HOGENOM" id="CLU_1801682_0_0_2"/>
<name>H8I923_METCZ</name>
<evidence type="ECO:0000259" key="1">
    <source>
        <dbReference type="Pfam" id="PF01850"/>
    </source>
</evidence>
<gene>
    <name evidence="2" type="ordered locus">Mtc_0255</name>
</gene>
<dbReference type="eggNOG" id="arCOG00713">
    <property type="taxonomic scope" value="Archaea"/>
</dbReference>
<protein>
    <recommendedName>
        <fullName evidence="1">PIN domain-containing protein</fullName>
    </recommendedName>
</protein>
<feature type="domain" description="PIN" evidence="1">
    <location>
        <begin position="12"/>
        <end position="126"/>
    </location>
</feature>
<proteinExistence type="predicted"/>
<dbReference type="OrthoDB" id="145660at2157"/>
<dbReference type="RefSeq" id="WP_014404865.1">
    <property type="nucleotide sequence ID" value="NC_017034.1"/>
</dbReference>
<dbReference type="InterPro" id="IPR029060">
    <property type="entry name" value="PIN-like_dom_sf"/>
</dbReference>
<dbReference type="AlphaFoldDB" id="H8I923"/>
<evidence type="ECO:0000313" key="2">
    <source>
        <dbReference type="EMBL" id="AFC99026.1"/>
    </source>
</evidence>
<reference evidence="2 3" key="1">
    <citation type="journal article" date="2012" name="J. Bacteriol.">
        <title>Complete genome sequence of a thermophilic methanogen, Methanocella conradii HZ254, isolated from Chinese rice field soil.</title>
        <authorList>
            <person name="Lu Z."/>
            <person name="Lu Y."/>
        </authorList>
    </citation>
    <scope>NUCLEOTIDE SEQUENCE [LARGE SCALE GENOMIC DNA]</scope>
    <source>
        <strain evidence="3">DSM 24694 / JCM 17849 / CGMCC 1.5162 / HZ254</strain>
    </source>
</reference>